<feature type="region of interest" description="Disordered" evidence="1">
    <location>
        <begin position="28"/>
        <end position="51"/>
    </location>
</feature>
<sequence>MDNFLWDGTAMPKQLIEQDKRDTGRLWPALRDDVPPPAQSRYVGGRAPHAGDRSWAELNRLPANLSTRRHLGTR</sequence>
<accession>A0A1C4UV69</accession>
<evidence type="ECO:0000256" key="1">
    <source>
        <dbReference type="SAM" id="MobiDB-lite"/>
    </source>
</evidence>
<reference evidence="3" key="1">
    <citation type="submission" date="2016-06" db="EMBL/GenBank/DDBJ databases">
        <authorList>
            <person name="Varghese N."/>
            <person name="Submissions Spin"/>
        </authorList>
    </citation>
    <scope>NUCLEOTIDE SEQUENCE [LARGE SCALE GENOMIC DNA]</scope>
    <source>
        <strain evidence="3">DSM 43816</strain>
    </source>
</reference>
<organism evidence="2 3">
    <name type="scientific">Micromonospora echinospora</name>
    <name type="common">Micromonospora purpurea</name>
    <dbReference type="NCBI Taxonomy" id="1877"/>
    <lineage>
        <taxon>Bacteria</taxon>
        <taxon>Bacillati</taxon>
        <taxon>Actinomycetota</taxon>
        <taxon>Actinomycetes</taxon>
        <taxon>Micromonosporales</taxon>
        <taxon>Micromonosporaceae</taxon>
        <taxon>Micromonospora</taxon>
    </lineage>
</organism>
<proteinExistence type="predicted"/>
<dbReference type="InParanoid" id="A0A1C4UV69"/>
<dbReference type="AlphaFoldDB" id="A0A1C4UV69"/>
<gene>
    <name evidence="2" type="ORF">GA0070618_0678</name>
</gene>
<protein>
    <submittedName>
        <fullName evidence="2">Uncharacterized protein</fullName>
    </submittedName>
</protein>
<dbReference type="EMBL" id="LT607413">
    <property type="protein sequence ID" value="SCE75613.1"/>
    <property type="molecule type" value="Genomic_DNA"/>
</dbReference>
<name>A0A1C4UV69_MICEC</name>
<keyword evidence="3" id="KW-1185">Reference proteome</keyword>
<evidence type="ECO:0000313" key="2">
    <source>
        <dbReference type="EMBL" id="SCE75613.1"/>
    </source>
</evidence>
<evidence type="ECO:0000313" key="3">
    <source>
        <dbReference type="Proteomes" id="UP000198253"/>
    </source>
</evidence>
<dbReference type="Proteomes" id="UP000198253">
    <property type="component" value="Chromosome I"/>
</dbReference>